<dbReference type="Pfam" id="PF02872">
    <property type="entry name" value="5_nucleotid_C"/>
    <property type="match status" value="1"/>
</dbReference>
<dbReference type="SUPFAM" id="SSF56300">
    <property type="entry name" value="Metallo-dependent phosphatases"/>
    <property type="match status" value="1"/>
</dbReference>
<dbReference type="Gene3D" id="3.90.780.10">
    <property type="entry name" value="5'-Nucleotidase, C-terminal domain"/>
    <property type="match status" value="1"/>
</dbReference>
<dbReference type="GO" id="GO:0030288">
    <property type="term" value="C:outer membrane-bounded periplasmic space"/>
    <property type="evidence" value="ECO:0007669"/>
    <property type="project" value="TreeGrafter"/>
</dbReference>
<dbReference type="InterPro" id="IPR029052">
    <property type="entry name" value="Metallo-depent_PP-like"/>
</dbReference>
<dbReference type="GO" id="GO:0000166">
    <property type="term" value="F:nucleotide binding"/>
    <property type="evidence" value="ECO:0007669"/>
    <property type="project" value="UniProtKB-KW"/>
</dbReference>
<dbReference type="InterPro" id="IPR004843">
    <property type="entry name" value="Calcineurin-like_PHP"/>
</dbReference>
<sequence length="662" mass="72427">MRIDDSPSVLVHSTDRHQQTSSTSCIVLKQANPNPRGGFKTLYLLAGDFVQADLPICVQTTKDITFPVCTLQPDRIYTLRIFHLNDLHHELRSTHPELGDTHRFSQMVKYVNQARAVSAQQGDVLFISVGDDHIGNPFDELLGTDAHNFQLSAAYYAYSAAGLDAGVIGNHELDRGSALLAKAIIQNANFPLLSANLYGSCYLGAAHYSPALIGVTANGLRVGMVGLTTVIATRLGTKDDPDFKAEDVLSILRRVLPVLAPQVDIVLLLSHVGYNGVVNGTVRHALACGDVDVARVVAELAIEKPILLIGGHTHTQLNTAGLETYHYQIPVAQAGGYGSHLGEILIQVSPSLTSRKPKVTIEACLHPIKLRDETARLQAGYDPTQYEQESDIDSDFETTIMSPLYKKLQYKLGEVIGYAGDLADLQTAQIIQTRYRGQLAIANFMNDAIVARSFQFPRRADGSQQVDFAVFNASGICQGVKPAHPITYNDWYKVMPFADLIVVVTMTGQEVQQLLMSNAQRLVRPEQVVSQAELAGYAVSYGFLHFSRQVRYQIVLGATTAQASAQQIYIHGQPIESVLTQKFRVAFGDFVALRGAGGENWKGQTRQDGRPALGFDVTALAKEETGLVYHDEIIKFIREYGVVDSLSGVITDERLSIVSTAY</sequence>
<dbReference type="PANTHER" id="PTHR11575">
    <property type="entry name" value="5'-NUCLEOTIDASE-RELATED"/>
    <property type="match status" value="1"/>
</dbReference>
<dbReference type="InterPro" id="IPR006179">
    <property type="entry name" value="5_nucleotidase/apyrase"/>
</dbReference>
<feature type="domain" description="Calcineurin-like phosphoesterase" evidence="3">
    <location>
        <begin position="79"/>
        <end position="315"/>
    </location>
</feature>
<dbReference type="STRING" id="395493.BegalDRAFT_1939"/>
<feature type="domain" description="5'-Nucleotidase C-terminal" evidence="4">
    <location>
        <begin position="431"/>
        <end position="597"/>
    </location>
</feature>
<dbReference type="EMBL" id="JH600070">
    <property type="protein sequence ID" value="EIJ42811.1"/>
    <property type="molecule type" value="Genomic_DNA"/>
</dbReference>
<dbReference type="InterPro" id="IPR008334">
    <property type="entry name" value="5'-Nucleotdase_C"/>
</dbReference>
<comment type="similarity">
    <text evidence="2">Belongs to the 5'-nucleotidase family.</text>
</comment>
<keyword evidence="2" id="KW-0547">Nucleotide-binding</keyword>
<evidence type="ECO:0000313" key="5">
    <source>
        <dbReference type="EMBL" id="EIJ42811.1"/>
    </source>
</evidence>
<dbReference type="HOGENOM" id="CLU_027069_0_0_6"/>
<dbReference type="InterPro" id="IPR036907">
    <property type="entry name" value="5'-Nucleotdase_C_sf"/>
</dbReference>
<dbReference type="OrthoDB" id="9803927at2"/>
<evidence type="ECO:0000259" key="4">
    <source>
        <dbReference type="Pfam" id="PF02872"/>
    </source>
</evidence>
<dbReference type="GO" id="GO:0009166">
    <property type="term" value="P:nucleotide catabolic process"/>
    <property type="evidence" value="ECO:0007669"/>
    <property type="project" value="InterPro"/>
</dbReference>
<dbReference type="Pfam" id="PF00149">
    <property type="entry name" value="Metallophos"/>
    <property type="match status" value="1"/>
</dbReference>
<dbReference type="RefSeq" id="WP_002686065.1">
    <property type="nucleotide sequence ID" value="NZ_JH600070.1"/>
</dbReference>
<evidence type="ECO:0000256" key="1">
    <source>
        <dbReference type="ARBA" id="ARBA00022729"/>
    </source>
</evidence>
<dbReference type="GO" id="GO:0008768">
    <property type="term" value="F:UDP-sugar diphosphatase activity"/>
    <property type="evidence" value="ECO:0007669"/>
    <property type="project" value="TreeGrafter"/>
</dbReference>
<evidence type="ECO:0000256" key="2">
    <source>
        <dbReference type="RuleBase" id="RU362119"/>
    </source>
</evidence>
<name>I3CGR8_9GAMM</name>
<organism evidence="5 6">
    <name type="scientific">Beggiatoa alba B18LD</name>
    <dbReference type="NCBI Taxonomy" id="395493"/>
    <lineage>
        <taxon>Bacteria</taxon>
        <taxon>Pseudomonadati</taxon>
        <taxon>Pseudomonadota</taxon>
        <taxon>Gammaproteobacteria</taxon>
        <taxon>Thiotrichales</taxon>
        <taxon>Thiotrichaceae</taxon>
        <taxon>Beggiatoa</taxon>
    </lineage>
</organism>
<dbReference type="GO" id="GO:0008253">
    <property type="term" value="F:5'-nucleotidase activity"/>
    <property type="evidence" value="ECO:0007669"/>
    <property type="project" value="TreeGrafter"/>
</dbReference>
<keyword evidence="1" id="KW-0732">Signal</keyword>
<dbReference type="AlphaFoldDB" id="I3CGR8"/>
<dbReference type="Gene3D" id="3.60.21.10">
    <property type="match status" value="1"/>
</dbReference>
<reference evidence="5 6" key="1">
    <citation type="submission" date="2011-11" db="EMBL/GenBank/DDBJ databases">
        <title>Improved High-Quality Draft sequence of Beggiatoa alba B18lD.</title>
        <authorList>
            <consortium name="US DOE Joint Genome Institute"/>
            <person name="Lucas S."/>
            <person name="Han J."/>
            <person name="Lapidus A."/>
            <person name="Cheng J.-F."/>
            <person name="Goodwin L."/>
            <person name="Pitluck S."/>
            <person name="Peters L."/>
            <person name="Mikhailova N."/>
            <person name="Held B."/>
            <person name="Detter J.C."/>
            <person name="Han C."/>
            <person name="Tapia R."/>
            <person name="Land M."/>
            <person name="Hauser L."/>
            <person name="Kyrpides N."/>
            <person name="Ivanova N."/>
            <person name="Pagani I."/>
            <person name="Samuel K."/>
            <person name="Teske A."/>
            <person name="Mueller J."/>
            <person name="Woyke T."/>
        </authorList>
    </citation>
    <scope>NUCLEOTIDE SEQUENCE [LARGE SCALE GENOMIC DNA]</scope>
    <source>
        <strain evidence="5 6">B18LD</strain>
    </source>
</reference>
<keyword evidence="2 5" id="KW-0378">Hydrolase</keyword>
<dbReference type="Proteomes" id="UP000005744">
    <property type="component" value="Unassembled WGS sequence"/>
</dbReference>
<accession>I3CGR8</accession>
<protein>
    <submittedName>
        <fullName evidence="5">5'-nucleotidase/2',3'-cyclic phosphodiesterase-like hydrolase</fullName>
    </submittedName>
</protein>
<keyword evidence="6" id="KW-1185">Reference proteome</keyword>
<dbReference type="PRINTS" id="PR01607">
    <property type="entry name" value="APYRASEFAMLY"/>
</dbReference>
<dbReference type="eggNOG" id="COG0737">
    <property type="taxonomic scope" value="Bacteria"/>
</dbReference>
<dbReference type="PANTHER" id="PTHR11575:SF24">
    <property type="entry name" value="5'-NUCLEOTIDASE"/>
    <property type="match status" value="1"/>
</dbReference>
<proteinExistence type="inferred from homology"/>
<gene>
    <name evidence="5" type="ORF">BegalDRAFT_1939</name>
</gene>
<evidence type="ECO:0000313" key="6">
    <source>
        <dbReference type="Proteomes" id="UP000005744"/>
    </source>
</evidence>
<dbReference type="SUPFAM" id="SSF55816">
    <property type="entry name" value="5'-nucleotidase (syn. UDP-sugar hydrolase), C-terminal domain"/>
    <property type="match status" value="1"/>
</dbReference>
<evidence type="ECO:0000259" key="3">
    <source>
        <dbReference type="Pfam" id="PF00149"/>
    </source>
</evidence>